<evidence type="ECO:0000256" key="1">
    <source>
        <dbReference type="SAM" id="SignalP"/>
    </source>
</evidence>
<feature type="signal peptide" evidence="1">
    <location>
        <begin position="1"/>
        <end position="18"/>
    </location>
</feature>
<evidence type="ECO:0000313" key="2">
    <source>
        <dbReference type="Proteomes" id="UP001652740"/>
    </source>
</evidence>
<dbReference type="Gene3D" id="2.10.25.10">
    <property type="entry name" value="Laminin"/>
    <property type="match status" value="1"/>
</dbReference>
<protein>
    <submittedName>
        <fullName evidence="3">Uncharacterized protein LOC128201951</fullName>
    </submittedName>
</protein>
<proteinExistence type="predicted"/>
<dbReference type="InterPro" id="IPR036084">
    <property type="entry name" value="Ser_inhib-like_sf"/>
</dbReference>
<sequence>MHPSIVFLFATAVVFVNGQGIPIKTCPPGEHSVLYCPRVEEPSCVNSDVNNLPTTLGACDIPDCFCDVPTVRNLKTGKCIPVSEC</sequence>
<dbReference type="RefSeq" id="XP_052756425.1">
    <property type="nucleotide sequence ID" value="XM_052900465.1"/>
</dbReference>
<dbReference type="SUPFAM" id="SSF57567">
    <property type="entry name" value="Serine protease inhibitors"/>
    <property type="match status" value="1"/>
</dbReference>
<gene>
    <name evidence="3" type="primary">LOC128201951</name>
</gene>
<dbReference type="Proteomes" id="UP001652740">
    <property type="component" value="Unplaced"/>
</dbReference>
<dbReference type="GeneID" id="128201951"/>
<keyword evidence="1" id="KW-0732">Signal</keyword>
<organism evidence="2 3">
    <name type="scientific">Galleria mellonella</name>
    <name type="common">Greater wax moth</name>
    <dbReference type="NCBI Taxonomy" id="7137"/>
    <lineage>
        <taxon>Eukaryota</taxon>
        <taxon>Metazoa</taxon>
        <taxon>Ecdysozoa</taxon>
        <taxon>Arthropoda</taxon>
        <taxon>Hexapoda</taxon>
        <taxon>Insecta</taxon>
        <taxon>Pterygota</taxon>
        <taxon>Neoptera</taxon>
        <taxon>Endopterygota</taxon>
        <taxon>Lepidoptera</taxon>
        <taxon>Glossata</taxon>
        <taxon>Ditrysia</taxon>
        <taxon>Pyraloidea</taxon>
        <taxon>Pyralidae</taxon>
        <taxon>Galleriinae</taxon>
        <taxon>Galleria</taxon>
    </lineage>
</organism>
<reference evidence="3" key="1">
    <citation type="submission" date="2025-08" db="UniProtKB">
        <authorList>
            <consortium name="RefSeq"/>
        </authorList>
    </citation>
    <scope>IDENTIFICATION</scope>
    <source>
        <tissue evidence="3">Whole larvae</tissue>
    </source>
</reference>
<accession>A0ABM3MYJ5</accession>
<feature type="chain" id="PRO_5045192462" evidence="1">
    <location>
        <begin position="19"/>
        <end position="85"/>
    </location>
</feature>
<name>A0ABM3MYJ5_GALME</name>
<keyword evidence="2" id="KW-1185">Reference proteome</keyword>
<evidence type="ECO:0000313" key="3">
    <source>
        <dbReference type="RefSeq" id="XP_052756425.1"/>
    </source>
</evidence>